<dbReference type="NCBIfam" id="TIGR01760">
    <property type="entry name" value="tape_meas_TP901"/>
    <property type="match status" value="1"/>
</dbReference>
<dbReference type="OrthoDB" id="9813585at2"/>
<comment type="caution">
    <text evidence="4">The sequence shown here is derived from an EMBL/GenBank/DDBJ whole genome shotgun (WGS) entry which is preliminary data.</text>
</comment>
<feature type="transmembrane region" description="Helical" evidence="2">
    <location>
        <begin position="470"/>
        <end position="488"/>
    </location>
</feature>
<keyword evidence="1" id="KW-1188">Viral release from host cell</keyword>
<feature type="transmembrane region" description="Helical" evidence="2">
    <location>
        <begin position="564"/>
        <end position="587"/>
    </location>
</feature>
<feature type="transmembrane region" description="Helical" evidence="2">
    <location>
        <begin position="378"/>
        <end position="399"/>
    </location>
</feature>
<proteinExistence type="predicted"/>
<dbReference type="PANTHER" id="PTHR37813">
    <property type="entry name" value="FELS-2 PROPHAGE PROTEIN"/>
    <property type="match status" value="1"/>
</dbReference>
<feature type="transmembrane region" description="Helical" evidence="2">
    <location>
        <begin position="405"/>
        <end position="424"/>
    </location>
</feature>
<evidence type="ECO:0000313" key="4">
    <source>
        <dbReference type="EMBL" id="OTA17193.1"/>
    </source>
</evidence>
<evidence type="ECO:0000256" key="1">
    <source>
        <dbReference type="ARBA" id="ARBA00022612"/>
    </source>
</evidence>
<dbReference type="STRING" id="40578.Xbed_03347"/>
<evidence type="ECO:0000313" key="5">
    <source>
        <dbReference type="Proteomes" id="UP000194204"/>
    </source>
</evidence>
<keyword evidence="2" id="KW-1133">Transmembrane helix</keyword>
<dbReference type="AlphaFoldDB" id="A0A1Y2SEJ4"/>
<protein>
    <submittedName>
        <fullName evidence="4">Phage tail tape measure protein</fullName>
    </submittedName>
</protein>
<feature type="transmembrane region" description="Helical" evidence="2">
    <location>
        <begin position="509"/>
        <end position="527"/>
    </location>
</feature>
<name>A0A1Y2SEJ4_9GAMM</name>
<dbReference type="InterPro" id="IPR010090">
    <property type="entry name" value="Phage_tape_meas"/>
</dbReference>
<keyword evidence="5" id="KW-1185">Reference proteome</keyword>
<reference evidence="4 5" key="1">
    <citation type="submission" date="2017-01" db="EMBL/GenBank/DDBJ databases">
        <title>Deconstructing symbiosis and pathogenesis requirements using a combined genomic-metabolomic approach.</title>
        <authorList>
            <person name="Tobias N.J."/>
            <person name="Wolff H."/>
            <person name="Djahanschiri B."/>
            <person name="Ebersberger I."/>
            <person name="Bode H.B."/>
        </authorList>
    </citation>
    <scope>NUCLEOTIDE SEQUENCE [LARGE SCALE GENOMIC DNA]</scope>
    <source>
        <strain evidence="4 5">DSM 4764</strain>
    </source>
</reference>
<dbReference type="Pfam" id="PF10145">
    <property type="entry name" value="PhageMin_Tail"/>
    <property type="match status" value="1"/>
</dbReference>
<sequence length="744" mass="79257">MSQGQLEFTLSLIDKITQPLASAKAAVSGFAQTSQDAFGKIAVGGAGLAASFWSIKGFLDPAIEMDEALKSASLQGIDSTMMAKVAKDAMTFSSQYGKSSIEFVQSATEINKAVNGLSQGDLPRMTQIANTTAAALKSSAGDAASYMGKMFAQFSSQAQAVGHLQFAEQLAGKAVIMSKTFGTSMTDIADLMEGARAAGTQFGVGIDEQLAVLGELQRSLGGESSGAYESFITNAEASGKKLGLSFVNASGQLLSMPDMLEKLQTKYGKSIEGNLKAQAEIEEAFGDSAVVVKQLYGNVDVLRKNMTALGANDGMKRTREMAELMANPWERLHAIWENIRIAIGSTLLPVIVPLVNKMANTSQILVRWMKLFPNIARWVGYITLGILSFAAAGAAANIVMGVSRFIWSGLIPLWNASAFMFSLLTGRMNVMSTTSARLTSMLARVRTCLIVTKIASWAAAAGFTAMTWPVLAIIAVVAALVIAVIKFWQPIKAFIKGFIQGFSSAGNSLSPLSSVFNAIGSVIGFVWESVKTLFGWFAKLLAPIQYTDEELQGVTEAGSSFGRIVAGAIGLIMLPLNLVIKVVGILAQLFESAWQLIGQGWETLCNGFSNFSLADTLSGMADSVSDLFSGLWDGIKTSFGEAYNWIVEKLNYIPGINIETKTIEGSASTPKPFVQPSIDNPQVASSIITGGNMKGIGKGGLNQNLSRNSQTSIDNSRRIENVTLNVKGNVTPEQLTEWEQVAYG</sequence>
<dbReference type="RefSeq" id="WP_086113980.1">
    <property type="nucleotide sequence ID" value="NZ_CAWNHF010000141.1"/>
</dbReference>
<dbReference type="Proteomes" id="UP000194204">
    <property type="component" value="Unassembled WGS sequence"/>
</dbReference>
<feature type="domain" description="Phage tail tape measure protein" evidence="3">
    <location>
        <begin position="87"/>
        <end position="286"/>
    </location>
</feature>
<dbReference type="PANTHER" id="PTHR37813:SF1">
    <property type="entry name" value="FELS-2 PROPHAGE PROTEIN"/>
    <property type="match status" value="1"/>
</dbReference>
<gene>
    <name evidence="4" type="ORF">Xbed_03347</name>
</gene>
<evidence type="ECO:0000259" key="3">
    <source>
        <dbReference type="Pfam" id="PF10145"/>
    </source>
</evidence>
<evidence type="ECO:0000256" key="2">
    <source>
        <dbReference type="SAM" id="Phobius"/>
    </source>
</evidence>
<dbReference type="EMBL" id="MUBK01000036">
    <property type="protein sequence ID" value="OTA17193.1"/>
    <property type="molecule type" value="Genomic_DNA"/>
</dbReference>
<accession>A0A1Y2SEJ4</accession>
<keyword evidence="2" id="KW-0472">Membrane</keyword>
<organism evidence="4 5">
    <name type="scientific">Xenorhabdus beddingii</name>
    <dbReference type="NCBI Taxonomy" id="40578"/>
    <lineage>
        <taxon>Bacteria</taxon>
        <taxon>Pseudomonadati</taxon>
        <taxon>Pseudomonadota</taxon>
        <taxon>Gammaproteobacteria</taxon>
        <taxon>Enterobacterales</taxon>
        <taxon>Morganellaceae</taxon>
        <taxon>Xenorhabdus</taxon>
    </lineage>
</organism>
<keyword evidence="2" id="KW-0812">Transmembrane</keyword>